<feature type="domain" description="BTB" evidence="1">
    <location>
        <begin position="27"/>
        <end position="136"/>
    </location>
</feature>
<dbReference type="Gene3D" id="3.30.710.10">
    <property type="entry name" value="Potassium Channel Kv1.1, Chain A"/>
    <property type="match status" value="1"/>
</dbReference>
<dbReference type="SMART" id="SM00225">
    <property type="entry name" value="BTB"/>
    <property type="match status" value="1"/>
</dbReference>
<evidence type="ECO:0000313" key="3">
    <source>
        <dbReference type="Proteomes" id="UP000054097"/>
    </source>
</evidence>
<dbReference type="CDD" id="cd18186">
    <property type="entry name" value="BTB_POZ_ZBTB_KLHL-like"/>
    <property type="match status" value="1"/>
</dbReference>
<protein>
    <recommendedName>
        <fullName evidence="1">BTB domain-containing protein</fullName>
    </recommendedName>
</protein>
<gene>
    <name evidence="2" type="ORF">M408DRAFT_328553</name>
</gene>
<proteinExistence type="predicted"/>
<sequence>MASSNDSIQHYSTGVPRRHPHFYLDDGNFVMQVENAIFKVHRFFLVRHSSVLKGMFDVHKGDEDITGEGMDDSPVKLDGDSVLGWEVFLSEIYERGPIAKPQQRTKEQLLYLLRVAHKYCMVVIEGDILKELKQDSTTEGYVTRIVASRVVDSDEVYKEALNGLIASGVKPDLVQARKIGVDAVHAILVAPNQPRNITSTVRRLCNCGRYVRGDCHLCLS</sequence>
<name>A0A0C3BE23_SERVB</name>
<organism evidence="2 3">
    <name type="scientific">Serendipita vermifera MAFF 305830</name>
    <dbReference type="NCBI Taxonomy" id="933852"/>
    <lineage>
        <taxon>Eukaryota</taxon>
        <taxon>Fungi</taxon>
        <taxon>Dikarya</taxon>
        <taxon>Basidiomycota</taxon>
        <taxon>Agaricomycotina</taxon>
        <taxon>Agaricomycetes</taxon>
        <taxon>Sebacinales</taxon>
        <taxon>Serendipitaceae</taxon>
        <taxon>Serendipita</taxon>
    </lineage>
</organism>
<dbReference type="AlphaFoldDB" id="A0A0C3BE23"/>
<dbReference type="Pfam" id="PF00651">
    <property type="entry name" value="BTB"/>
    <property type="match status" value="1"/>
</dbReference>
<dbReference type="HOGENOM" id="CLU_093557_0_0_1"/>
<accession>A0A0C3BE23</accession>
<dbReference type="SUPFAM" id="SSF54695">
    <property type="entry name" value="POZ domain"/>
    <property type="match status" value="1"/>
</dbReference>
<keyword evidence="3" id="KW-1185">Reference proteome</keyword>
<dbReference type="EMBL" id="KN824287">
    <property type="protein sequence ID" value="KIM29686.1"/>
    <property type="molecule type" value="Genomic_DNA"/>
</dbReference>
<dbReference type="STRING" id="933852.A0A0C3BE23"/>
<dbReference type="Proteomes" id="UP000054097">
    <property type="component" value="Unassembled WGS sequence"/>
</dbReference>
<dbReference type="InterPro" id="IPR000210">
    <property type="entry name" value="BTB/POZ_dom"/>
</dbReference>
<evidence type="ECO:0000313" key="2">
    <source>
        <dbReference type="EMBL" id="KIM29686.1"/>
    </source>
</evidence>
<reference evidence="3" key="2">
    <citation type="submission" date="2015-01" db="EMBL/GenBank/DDBJ databases">
        <title>Evolutionary Origins and Diversification of the Mycorrhizal Mutualists.</title>
        <authorList>
            <consortium name="DOE Joint Genome Institute"/>
            <consortium name="Mycorrhizal Genomics Consortium"/>
            <person name="Kohler A."/>
            <person name="Kuo A."/>
            <person name="Nagy L.G."/>
            <person name="Floudas D."/>
            <person name="Copeland A."/>
            <person name="Barry K.W."/>
            <person name="Cichocki N."/>
            <person name="Veneault-Fourrey C."/>
            <person name="LaButti K."/>
            <person name="Lindquist E.A."/>
            <person name="Lipzen A."/>
            <person name="Lundell T."/>
            <person name="Morin E."/>
            <person name="Murat C."/>
            <person name="Riley R."/>
            <person name="Ohm R."/>
            <person name="Sun H."/>
            <person name="Tunlid A."/>
            <person name="Henrissat B."/>
            <person name="Grigoriev I.V."/>
            <person name="Hibbett D.S."/>
            <person name="Martin F."/>
        </authorList>
    </citation>
    <scope>NUCLEOTIDE SEQUENCE [LARGE SCALE GENOMIC DNA]</scope>
    <source>
        <strain evidence="3">MAFF 305830</strain>
    </source>
</reference>
<reference evidence="2 3" key="1">
    <citation type="submission" date="2014-04" db="EMBL/GenBank/DDBJ databases">
        <authorList>
            <consortium name="DOE Joint Genome Institute"/>
            <person name="Kuo A."/>
            <person name="Zuccaro A."/>
            <person name="Kohler A."/>
            <person name="Nagy L.G."/>
            <person name="Floudas D."/>
            <person name="Copeland A."/>
            <person name="Barry K.W."/>
            <person name="Cichocki N."/>
            <person name="Veneault-Fourrey C."/>
            <person name="LaButti K."/>
            <person name="Lindquist E.A."/>
            <person name="Lipzen A."/>
            <person name="Lundell T."/>
            <person name="Morin E."/>
            <person name="Murat C."/>
            <person name="Sun H."/>
            <person name="Tunlid A."/>
            <person name="Henrissat B."/>
            <person name="Grigoriev I.V."/>
            <person name="Hibbett D.S."/>
            <person name="Martin F."/>
            <person name="Nordberg H.P."/>
            <person name="Cantor M.N."/>
            <person name="Hua S.X."/>
        </authorList>
    </citation>
    <scope>NUCLEOTIDE SEQUENCE [LARGE SCALE GENOMIC DNA]</scope>
    <source>
        <strain evidence="2 3">MAFF 305830</strain>
    </source>
</reference>
<evidence type="ECO:0000259" key="1">
    <source>
        <dbReference type="SMART" id="SM00225"/>
    </source>
</evidence>
<dbReference type="OrthoDB" id="3248190at2759"/>
<dbReference type="InterPro" id="IPR011333">
    <property type="entry name" value="SKP1/BTB/POZ_sf"/>
</dbReference>